<dbReference type="PANTHER" id="PTHR19229">
    <property type="entry name" value="ATP-BINDING CASSETTE TRANSPORTER SUBFAMILY A ABCA"/>
    <property type="match status" value="1"/>
</dbReference>
<dbReference type="Pfam" id="PF12698">
    <property type="entry name" value="ABC2_membrane_3"/>
    <property type="match status" value="1"/>
</dbReference>
<dbReference type="GeneID" id="27416632"/>
<dbReference type="GO" id="GO:0005524">
    <property type="term" value="F:ATP binding"/>
    <property type="evidence" value="ECO:0007669"/>
    <property type="project" value="UniProtKB-KW"/>
</dbReference>
<dbReference type="InterPro" id="IPR013525">
    <property type="entry name" value="ABC2_TM"/>
</dbReference>
<dbReference type="SUPFAM" id="SSF53474">
    <property type="entry name" value="alpha/beta-Hydrolases"/>
    <property type="match status" value="1"/>
</dbReference>
<keyword evidence="15" id="KW-1185">Reference proteome</keyword>
<dbReference type="PROSITE" id="PS50893">
    <property type="entry name" value="ABC_TRANSPORTER_2"/>
    <property type="match status" value="2"/>
</dbReference>
<feature type="transmembrane region" description="Helical" evidence="12">
    <location>
        <begin position="1029"/>
        <end position="1054"/>
    </location>
</feature>
<evidence type="ECO:0000256" key="4">
    <source>
        <dbReference type="ARBA" id="ARBA00022448"/>
    </source>
</evidence>
<dbReference type="GO" id="GO:0005319">
    <property type="term" value="F:lipid transporter activity"/>
    <property type="evidence" value="ECO:0007669"/>
    <property type="project" value="TreeGrafter"/>
</dbReference>
<keyword evidence="6" id="KW-0677">Repeat</keyword>
<dbReference type="SMART" id="SM00382">
    <property type="entry name" value="AAA"/>
    <property type="match status" value="2"/>
</dbReference>
<dbReference type="GO" id="GO:0140359">
    <property type="term" value="F:ABC-type transporter activity"/>
    <property type="evidence" value="ECO:0007669"/>
    <property type="project" value="InterPro"/>
</dbReference>
<keyword evidence="8" id="KW-0067">ATP-binding</keyword>
<feature type="domain" description="ABC transporter" evidence="13">
    <location>
        <begin position="1255"/>
        <end position="1483"/>
    </location>
</feature>
<feature type="non-terminal residue" evidence="14">
    <location>
        <position position="1"/>
    </location>
</feature>
<dbReference type="PANTHER" id="PTHR19229:SF36">
    <property type="entry name" value="ATP-BINDING CASSETTE SUB-FAMILY A MEMBER 2"/>
    <property type="match status" value="1"/>
</dbReference>
<feature type="transmembrane region" description="Helical" evidence="12">
    <location>
        <begin position="814"/>
        <end position="836"/>
    </location>
</feature>
<feature type="region of interest" description="Disordered" evidence="11">
    <location>
        <begin position="1876"/>
        <end position="1912"/>
    </location>
</feature>
<feature type="transmembrane region" description="Helical" evidence="12">
    <location>
        <begin position="268"/>
        <end position="287"/>
    </location>
</feature>
<dbReference type="Pfam" id="PF05057">
    <property type="entry name" value="DUF676"/>
    <property type="match status" value="1"/>
</dbReference>
<gene>
    <name evidence="14" type="ORF">PSEUBRA_SCAF10g05466</name>
</gene>
<feature type="transmembrane region" description="Helical" evidence="12">
    <location>
        <begin position="1096"/>
        <end position="1122"/>
    </location>
</feature>
<dbReference type="OrthoDB" id="273452at2759"/>
<feature type="transmembrane region" description="Helical" evidence="12">
    <location>
        <begin position="324"/>
        <end position="341"/>
    </location>
</feature>
<feature type="transmembrane region" description="Helical" evidence="12">
    <location>
        <begin position="348"/>
        <end position="371"/>
    </location>
</feature>
<feature type="transmembrane region" description="Helical" evidence="12">
    <location>
        <begin position="294"/>
        <end position="318"/>
    </location>
</feature>
<name>V5F272_KALBG</name>
<evidence type="ECO:0000256" key="7">
    <source>
        <dbReference type="ARBA" id="ARBA00022741"/>
    </source>
</evidence>
<comment type="similarity">
    <text evidence="3">Belongs to the ABC transporter superfamily. ABCA family.</text>
</comment>
<dbReference type="GO" id="GO:0016020">
    <property type="term" value="C:membrane"/>
    <property type="evidence" value="ECO:0007669"/>
    <property type="project" value="UniProtKB-SubCell"/>
</dbReference>
<evidence type="ECO:0000259" key="13">
    <source>
        <dbReference type="PROSITE" id="PS50893"/>
    </source>
</evidence>
<evidence type="ECO:0000313" key="15">
    <source>
        <dbReference type="Proteomes" id="UP000019377"/>
    </source>
</evidence>
<dbReference type="GO" id="GO:0016887">
    <property type="term" value="F:ATP hydrolysis activity"/>
    <property type="evidence" value="ECO:0007669"/>
    <property type="project" value="InterPro"/>
</dbReference>
<feature type="transmembrane region" description="Helical" evidence="12">
    <location>
        <begin position="391"/>
        <end position="414"/>
    </location>
</feature>
<dbReference type="InterPro" id="IPR029058">
    <property type="entry name" value="AB_hydrolase_fold"/>
</dbReference>
<sequence>LTKKNWIVLRSYWLVNALRCLIIPIAYYIFLGFAKNFFNTTNDLGLGAPATIRQLSDTIGSKPIYWLDARTSTTGSRFSAQQIIDTILEDLQPSQRSLVRQVRDDTELGLACPQAFNGLSSCFGAINFQNITEQGSVSYTLRQDPGLTRVKVSTNSGDAETRTLPLQFAVDSAILQLNGAPASFYAQPPLEQPYSAQTNAEQSETQRTGFLNGVDQLSVLAFFIGMLGIVWHLPSSVSEERGSGMTALLTTMGCGQLPRLLSWLCGPGAAYLPAWFVMGGVLSATLWTTSNKALCIFAHVLPGLAMASWSLFVATFFARANVSSIITTAIAILFAIVALITKQIGEGGGIIIGLLFPSASFVYEFIAISAYEENGLAADVLGSHDDFNRGPSILGQIIVQIIAIFLFPALTILLERKLFFAEPFFKWLFRRRSSSAPVEGSSYSEKANSTKGMTPALKINNLVKKYGKKESSLAVDDLDLEVPRGSITCLLGSNGSGKSTTIGIVSGTVRKTSGEVYIDGFERGAAPPGLLGVCPQKDVLFNQLTCLQHVELFRAIKHRRGTKEDATDLLSRCELAHKLKSKPMQLSGGQKRRLQTAAALVGQSTFLMFDEATSGLDPLSRRAIWKILLNERGRRSILLTSHFLDEADLLGDHIVILAAPGKKLCQGTPIELKTRFGQGSTIHVSPAGTGVLSLLEFVCPGTKQIEAIEPGQDSFLIPSTEQTHVAQALEAIEQQKTALGIASYDVAGPSLESVFLTLNSEHARSNGRQEEVDEMEGNVGHRHDQSGLSDGAVASVFALTLAQLGKRVMLYRRIYFPAIFAILVAVVGSIVPLAFFSNRDPSCTRGFTDRRIIQGATFWDNATSTTELLYAAPVANAQTVFGTGFDLTSIEFDRVPLDQYNSSIERLWNANMRGVGGIALPGDTAGARVQFSYLADQGPIFPIAALNLVSNAGLASLRNGDSDGAPTITTSYRPLSLLSLGSGLGSALKWAVVFGLVQAVWPAFAALYPSAERNNRVKAMALTNGMRAVPLWLGHLIAEIPVIVISTVPVAVVYAFASKQFAGEGVFWVVLFLYGIAATLQSFVVSLFAPNQLAAFAIVAAWNVLAFLIYFATTMLTVTYYVGNGLVGALDAGYYVEALLAPSVSMTRAGFVSVNLFNLQCNGRGGYKSGGIGAIELLGAPIVYTIAWALACFAILVAHDSGYPLLPSGLAFLRRKRRSKASEDIGEEESKVQPVGQGVREEALRLDSPECDDVLQAKHLDKSYGKLLAVDDVSLGVRREETVALLGINGGGKTTTHSLIRGELTPDSGSVTIAGIGVAQQRTLARSHIASVPQFDGLDPLLTVEQHLRTYARVKGVPRSQRADNVVAVMHLTNLTQYASRRAGALSGGNMRKLSLAIALLGNPSVLLLDELSSGVDSWTKRGLWQTLRRAGQGRATLLTSHSMEEAAALASRVAIQASRILAIDTIGNLRKSHPSYELQLDIAEQHHTTTLTPPAAMPASTVHLVVIHHGLWGTPTNTEFLATTLAQFHGGTISPATKLTPPSSPSTIAALADGHPNAKRDDIRLVVLNSEVNSGDHTYDGVDWCGERLVKDIYREVTRIEDDEEALVGKLSLIGYSLGGLVIRYAAGLMYADGFFASNDKPNEPKAKKDLPFKSRPIAASLSTIATPHLGVTLTASTFSAVAAFVGSRNLGRSGKQLYLADRGWHPPSSNEDDEGLCLVEALSDPRFVFLAALRRFERLDVYANAVADLTVSYRTAAFEPHDPFLLPPDQIELVRNDTHSALLDSYALSSTTPKQKTLWRKVSGALSTKNLPWILNPQRFPFRFPLNYLALVALPVLLPAMVGLVLHKLRSDSKVSNRRVEAYERVWGVENGHLPEEQEAENSANGAKGVKQARKKDGKSKPVKLDQATRGALERKRVSNFLAAMEAEAEETLREVGEDFVRTSSSSPTTREIDTTTTHSDTDKYRLIPNTPTFSQTQDWPVSKDEHPLLPTQHRVIANLTTLPQTKKHLAHFPDVLNSHAVIIVRTPTMDAHKKGIPLIKGFVARFGL</sequence>
<keyword evidence="4" id="KW-0813">Transport</keyword>
<dbReference type="Proteomes" id="UP000019377">
    <property type="component" value="Unassembled WGS sequence"/>
</dbReference>
<reference evidence="15" key="1">
    <citation type="journal article" date="2013" name="Genome Announc.">
        <title>Draft genome sequence of Pseudozyma brasiliensis sp. nov. strain GHG001, a high producer of endo-1,4-xylanase isolated from an insect pest of sugarcane.</title>
        <authorList>
            <person name="Oliveira J.V.D.C."/>
            <person name="dos Santos R.A.C."/>
            <person name="Borges T.A."/>
            <person name="Riano-Pachon D.M."/>
            <person name="Goldman G.H."/>
        </authorList>
    </citation>
    <scope>NUCLEOTIDE SEQUENCE [LARGE SCALE GENOMIC DNA]</scope>
    <source>
        <strain evidence="15">GHG001</strain>
    </source>
</reference>
<feature type="transmembrane region" description="Helical" evidence="12">
    <location>
        <begin position="1134"/>
        <end position="1157"/>
    </location>
</feature>
<feature type="domain" description="ABC transporter" evidence="13">
    <location>
        <begin position="457"/>
        <end position="684"/>
    </location>
</feature>
<evidence type="ECO:0000256" key="9">
    <source>
        <dbReference type="ARBA" id="ARBA00022989"/>
    </source>
</evidence>
<dbReference type="SUPFAM" id="SSF52540">
    <property type="entry name" value="P-loop containing nucleoside triphosphate hydrolases"/>
    <property type="match status" value="2"/>
</dbReference>
<dbReference type="InterPro" id="IPR027417">
    <property type="entry name" value="P-loop_NTPase"/>
</dbReference>
<dbReference type="HOGENOM" id="CLU_001640_1_0_1"/>
<feature type="transmembrane region" description="Helical" evidence="12">
    <location>
        <begin position="1177"/>
        <end position="1198"/>
    </location>
</feature>
<dbReference type="InterPro" id="IPR003593">
    <property type="entry name" value="AAA+_ATPase"/>
</dbReference>
<dbReference type="Pfam" id="PF00005">
    <property type="entry name" value="ABC_tran"/>
    <property type="match status" value="2"/>
</dbReference>
<evidence type="ECO:0000313" key="14">
    <source>
        <dbReference type="EMBL" id="EST09479.1"/>
    </source>
</evidence>
<feature type="region of interest" description="Disordered" evidence="11">
    <location>
        <begin position="1936"/>
        <end position="1961"/>
    </location>
</feature>
<feature type="transmembrane region" description="Helical" evidence="12">
    <location>
        <begin position="1066"/>
        <end position="1089"/>
    </location>
</feature>
<comment type="subcellular location">
    <subcellularLocation>
        <location evidence="1">Membrane</location>
        <topology evidence="1">Multi-pass membrane protein</topology>
    </subcellularLocation>
</comment>
<dbReference type="eggNOG" id="KOG4372">
    <property type="taxonomic scope" value="Eukaryota"/>
</dbReference>
<feature type="transmembrane region" description="Helical" evidence="12">
    <location>
        <begin position="987"/>
        <end position="1008"/>
    </location>
</feature>
<evidence type="ECO:0000256" key="5">
    <source>
        <dbReference type="ARBA" id="ARBA00022692"/>
    </source>
</evidence>
<dbReference type="Gene3D" id="3.40.50.300">
    <property type="entry name" value="P-loop containing nucleotide triphosphate hydrolases"/>
    <property type="match status" value="2"/>
</dbReference>
<dbReference type="FunFam" id="3.40.50.300:FF:004495">
    <property type="entry name" value="Chromosome 9, whole genome shotgun sequence"/>
    <property type="match status" value="1"/>
</dbReference>
<protein>
    <recommendedName>
        <fullName evidence="13">ABC transporter domain-containing protein</fullName>
    </recommendedName>
</protein>
<dbReference type="eggNOG" id="KOG0059">
    <property type="taxonomic scope" value="Eukaryota"/>
</dbReference>
<keyword evidence="5 12" id="KW-0812">Transmembrane</keyword>
<keyword evidence="9 12" id="KW-1133">Transmembrane helix</keyword>
<evidence type="ECO:0000256" key="2">
    <source>
        <dbReference type="ARBA" id="ARBA00007920"/>
    </source>
</evidence>
<feature type="transmembrane region" description="Helical" evidence="12">
    <location>
        <begin position="12"/>
        <end position="31"/>
    </location>
</feature>
<dbReference type="STRING" id="1365824.V5F272"/>
<dbReference type="OMA" id="WKNWIVL"/>
<evidence type="ECO:0000256" key="1">
    <source>
        <dbReference type="ARBA" id="ARBA00004141"/>
    </source>
</evidence>
<evidence type="ECO:0000256" key="3">
    <source>
        <dbReference type="ARBA" id="ARBA00008869"/>
    </source>
</evidence>
<keyword evidence="7" id="KW-0547">Nucleotide-binding</keyword>
<dbReference type="InterPro" id="IPR007751">
    <property type="entry name" value="DUF676_lipase-like"/>
</dbReference>
<dbReference type="EMBL" id="KI545852">
    <property type="protein sequence ID" value="EST09479.1"/>
    <property type="molecule type" value="Genomic_DNA"/>
</dbReference>
<organism evidence="14 15">
    <name type="scientific">Kalmanozyma brasiliensis (strain GHG001)</name>
    <name type="common">Yeast</name>
    <name type="synonym">Pseudozyma brasiliensis</name>
    <dbReference type="NCBI Taxonomy" id="1365824"/>
    <lineage>
        <taxon>Eukaryota</taxon>
        <taxon>Fungi</taxon>
        <taxon>Dikarya</taxon>
        <taxon>Basidiomycota</taxon>
        <taxon>Ustilaginomycotina</taxon>
        <taxon>Ustilaginomycetes</taxon>
        <taxon>Ustilaginales</taxon>
        <taxon>Ustilaginaceae</taxon>
        <taxon>Kalmanozyma</taxon>
    </lineage>
</organism>
<evidence type="ECO:0000256" key="11">
    <source>
        <dbReference type="SAM" id="MobiDB-lite"/>
    </source>
</evidence>
<evidence type="ECO:0000256" key="8">
    <source>
        <dbReference type="ARBA" id="ARBA00022840"/>
    </source>
</evidence>
<dbReference type="Gene3D" id="3.40.50.1820">
    <property type="entry name" value="alpha/beta hydrolase"/>
    <property type="match status" value="1"/>
</dbReference>
<evidence type="ECO:0000256" key="6">
    <source>
        <dbReference type="ARBA" id="ARBA00022737"/>
    </source>
</evidence>
<evidence type="ECO:0000256" key="12">
    <source>
        <dbReference type="SAM" id="Phobius"/>
    </source>
</evidence>
<evidence type="ECO:0000256" key="10">
    <source>
        <dbReference type="ARBA" id="ARBA00023136"/>
    </source>
</evidence>
<dbReference type="InterPro" id="IPR017871">
    <property type="entry name" value="ABC_transporter-like_CS"/>
</dbReference>
<feature type="transmembrane region" description="Helical" evidence="12">
    <location>
        <begin position="1830"/>
        <end position="1851"/>
    </location>
</feature>
<dbReference type="CDD" id="cd03263">
    <property type="entry name" value="ABC_subfamily_A"/>
    <property type="match status" value="2"/>
</dbReference>
<dbReference type="InterPro" id="IPR026082">
    <property type="entry name" value="ABCA"/>
</dbReference>
<feature type="compositionally biased region" description="Polar residues" evidence="11">
    <location>
        <begin position="1944"/>
        <end position="1961"/>
    </location>
</feature>
<dbReference type="PROSITE" id="PS00211">
    <property type="entry name" value="ABC_TRANSPORTER_1"/>
    <property type="match status" value="1"/>
</dbReference>
<keyword evidence="10 12" id="KW-0472">Membrane</keyword>
<accession>V5F272</accession>
<proteinExistence type="inferred from homology"/>
<dbReference type="InterPro" id="IPR003439">
    <property type="entry name" value="ABC_transporter-like_ATP-bd"/>
</dbReference>
<comment type="similarity">
    <text evidence="2">Belongs to the putative lipase ROG1 family.</text>
</comment>